<keyword evidence="3" id="KW-1185">Reference proteome</keyword>
<dbReference type="AlphaFoldDB" id="A0A812TM67"/>
<dbReference type="Proteomes" id="UP000649617">
    <property type="component" value="Unassembled WGS sequence"/>
</dbReference>
<sequence length="145" mass="15305">VDPLRPGSQCNQGRSGARDDEPQQAVRVPEMESQGAKTRDRSRPQRSKRGTDPAAPPGIGNTLQGQHHRKIQLGAQDEARTRGERKSRIRGRSCPEIPGSTPSAGVDVTASQLHGVEPCGSANAPTIPEKTRSGSCAPEGLGGRV</sequence>
<accession>A0A812TM67</accession>
<name>A0A812TM67_SYMPI</name>
<evidence type="ECO:0000313" key="3">
    <source>
        <dbReference type="Proteomes" id="UP000649617"/>
    </source>
</evidence>
<reference evidence="2" key="1">
    <citation type="submission" date="2021-02" db="EMBL/GenBank/DDBJ databases">
        <authorList>
            <person name="Dougan E. K."/>
            <person name="Rhodes N."/>
            <person name="Thang M."/>
            <person name="Chan C."/>
        </authorList>
    </citation>
    <scope>NUCLEOTIDE SEQUENCE</scope>
</reference>
<evidence type="ECO:0000256" key="1">
    <source>
        <dbReference type="SAM" id="MobiDB-lite"/>
    </source>
</evidence>
<feature type="non-terminal residue" evidence="2">
    <location>
        <position position="1"/>
    </location>
</feature>
<feature type="compositionally biased region" description="Basic and acidic residues" evidence="1">
    <location>
        <begin position="77"/>
        <end position="86"/>
    </location>
</feature>
<feature type="region of interest" description="Disordered" evidence="1">
    <location>
        <begin position="1"/>
        <end position="145"/>
    </location>
</feature>
<proteinExistence type="predicted"/>
<dbReference type="EMBL" id="CAJNIZ010032751">
    <property type="protein sequence ID" value="CAE7539610.1"/>
    <property type="molecule type" value="Genomic_DNA"/>
</dbReference>
<protein>
    <submittedName>
        <fullName evidence="2">Uncharacterized protein</fullName>
    </submittedName>
</protein>
<gene>
    <name evidence="2" type="ORF">SPIL2461_LOCUS14276</name>
</gene>
<feature type="non-terminal residue" evidence="2">
    <location>
        <position position="145"/>
    </location>
</feature>
<organism evidence="2 3">
    <name type="scientific">Symbiodinium pilosum</name>
    <name type="common">Dinoflagellate</name>
    <dbReference type="NCBI Taxonomy" id="2952"/>
    <lineage>
        <taxon>Eukaryota</taxon>
        <taxon>Sar</taxon>
        <taxon>Alveolata</taxon>
        <taxon>Dinophyceae</taxon>
        <taxon>Suessiales</taxon>
        <taxon>Symbiodiniaceae</taxon>
        <taxon>Symbiodinium</taxon>
    </lineage>
</organism>
<comment type="caution">
    <text evidence="2">The sequence shown here is derived from an EMBL/GenBank/DDBJ whole genome shotgun (WGS) entry which is preliminary data.</text>
</comment>
<evidence type="ECO:0000313" key="2">
    <source>
        <dbReference type="EMBL" id="CAE7539610.1"/>
    </source>
</evidence>